<evidence type="ECO:0000256" key="6">
    <source>
        <dbReference type="ARBA" id="ARBA00022553"/>
    </source>
</evidence>
<dbReference type="PANTHER" id="PTHR45700:SF8">
    <property type="entry name" value="HECT-TYPE E3 UBIQUITIN TRANSFERASE"/>
    <property type="match status" value="1"/>
</dbReference>
<dbReference type="GO" id="GO:0048513">
    <property type="term" value="P:animal organ development"/>
    <property type="evidence" value="ECO:0007669"/>
    <property type="project" value="UniProtKB-ARBA"/>
</dbReference>
<evidence type="ECO:0000256" key="9">
    <source>
        <dbReference type="ARBA" id="ARBA00022771"/>
    </source>
</evidence>
<keyword evidence="9" id="KW-0863">Zinc-finger</keyword>
<dbReference type="SUPFAM" id="SSF56204">
    <property type="entry name" value="Hect, E3 ligase catalytic domain"/>
    <property type="match status" value="1"/>
</dbReference>
<feature type="compositionally biased region" description="Polar residues" evidence="19">
    <location>
        <begin position="111"/>
        <end position="130"/>
    </location>
</feature>
<evidence type="ECO:0000256" key="10">
    <source>
        <dbReference type="ARBA" id="ARBA00022786"/>
    </source>
</evidence>
<dbReference type="GO" id="GO:0009966">
    <property type="term" value="P:regulation of signal transduction"/>
    <property type="evidence" value="ECO:0007669"/>
    <property type="project" value="UniProtKB-ARBA"/>
</dbReference>
<dbReference type="InterPro" id="IPR042556">
    <property type="entry name" value="AZUL_sf"/>
</dbReference>
<dbReference type="FunFam" id="3.30.2410.10:FF:000003">
    <property type="entry name" value="probable E3 ubiquitin-protein ligase HERC4 isoform X1"/>
    <property type="match status" value="1"/>
</dbReference>
<dbReference type="EC" id="2.3.2.26" evidence="4"/>
<dbReference type="AlphaFoldDB" id="T1IQC0"/>
<keyword evidence="13" id="KW-0090">Biological rhythms</keyword>
<dbReference type="GO" id="GO:0042752">
    <property type="term" value="P:regulation of circadian rhythm"/>
    <property type="evidence" value="ECO:0007669"/>
    <property type="project" value="UniProtKB-ARBA"/>
</dbReference>
<dbReference type="SMART" id="SM00119">
    <property type="entry name" value="HECTc"/>
    <property type="match status" value="1"/>
</dbReference>
<dbReference type="FunFam" id="3.30.2160.10:FF:000004">
    <property type="entry name" value="probable E3 ubiquitin-protein ligase HERC4 isoform X1"/>
    <property type="match status" value="1"/>
</dbReference>
<dbReference type="GO" id="GO:0080090">
    <property type="term" value="P:regulation of primary metabolic process"/>
    <property type="evidence" value="ECO:0007669"/>
    <property type="project" value="UniProtKB-ARBA"/>
</dbReference>
<evidence type="ECO:0000256" key="4">
    <source>
        <dbReference type="ARBA" id="ARBA00012485"/>
    </source>
</evidence>
<evidence type="ECO:0000313" key="22">
    <source>
        <dbReference type="Proteomes" id="UP000014500"/>
    </source>
</evidence>
<evidence type="ECO:0000256" key="14">
    <source>
        <dbReference type="ARBA" id="ARBA00023242"/>
    </source>
</evidence>
<evidence type="ECO:0000256" key="11">
    <source>
        <dbReference type="ARBA" id="ARBA00022833"/>
    </source>
</evidence>
<keyword evidence="11" id="KW-0862">Zinc</keyword>
<sequence>MNSKDEKITSGGPEAARQYELSPNIAGNKLNYEDSDPSGMKRAAAKKLIERYYYQLKDGCGNSSCTNMYCASNSKANCMTPNEAAAQALKLFNQRAKLCEPNPAKIAKLPTSPSDVQISESSTSNLNKESTLNTLENVKISLKSRSSNENFPSTSSADNSKNVANNSFYLTEAKLIEIINTCVASNNYSLLIRTLGEVYSKSEYLNRSFIKQRNGTETRAETLTKEDLRAMEDDQDKDEDSKETNDTNDNWKLKPDEVTVDVASLRRAYTALFQIPGLPFQGALSNALLILSENAEMDLKYLKTFEQDPNYINMFIIVMEIPALHLQDFTSVALVPVCKAAAHLPLAAQAKLVRFWSKFSSERLKEMVGTLHQVITEHVINSNDHCINENVAVIAATKLMKLLFYASIFGGELDCESVIAEETELNDAEENLQDLLQGAVGRESKEPKQVKVDLLAQELGVRIVDCREPLIAFEDFYNEPLSDQIEMHKDIVCYKDSDVNKFSFMNYGFILTPATRAMALYYDNRIRMYSERRISVLQSFVHGTPSNPYLKLRVRRDHIIDDALVELEMIAMENPNDLKKQLVVEFLGEQGIDEGGVSKEFFQLVVEEIFNPDFAMFTLNADTQMYWFNPTSFESDAQFTLIGIVLGLAIYNNVILDVHFPLVVYRKLLGKIGGFSDLIDWDPNLAQGLTQLLQYEGDDLEDVFGLSFRIGYTDIFGVNLTYDLKENGSQIFVNQQNKQEFIDLYADFLLNKSIEKQFRAFRRGFQMVTEESPLKALFRPEDVELLVCGNKNFDFNALEEATEYDNGYNTDSPVIRYFWEIVHELSLEQKRKLLQFTTGSDRVPVGGLSKLKLIISRNGPDSDRLPTAHTCFNILLLPEYSSKEKLGDRLLKAITYSKGFGML</sequence>
<feature type="compositionally biased region" description="Basic and acidic residues" evidence="19">
    <location>
        <begin position="216"/>
        <end position="232"/>
    </location>
</feature>
<dbReference type="GO" id="GO:0048731">
    <property type="term" value="P:system development"/>
    <property type="evidence" value="ECO:0007669"/>
    <property type="project" value="UniProtKB-ARBA"/>
</dbReference>
<dbReference type="CDD" id="cd00078">
    <property type="entry name" value="HECTc"/>
    <property type="match status" value="1"/>
</dbReference>
<evidence type="ECO:0000256" key="12">
    <source>
        <dbReference type="ARBA" id="ARBA00022942"/>
    </source>
</evidence>
<evidence type="ECO:0000256" key="5">
    <source>
        <dbReference type="ARBA" id="ARBA00022490"/>
    </source>
</evidence>
<keyword evidence="7" id="KW-0808">Transferase</keyword>
<dbReference type="GO" id="GO:0048511">
    <property type="term" value="P:rhythmic process"/>
    <property type="evidence" value="ECO:0007669"/>
    <property type="project" value="UniProtKB-KW"/>
</dbReference>
<evidence type="ECO:0000256" key="8">
    <source>
        <dbReference type="ARBA" id="ARBA00022723"/>
    </source>
</evidence>
<dbReference type="EnsemblMetazoa" id="SMAR003231-RA">
    <property type="protein sequence ID" value="SMAR003231-PA"/>
    <property type="gene ID" value="SMAR003231"/>
</dbReference>
<name>T1IQC0_STRMM</name>
<keyword evidence="14" id="KW-0539">Nucleus</keyword>
<dbReference type="PhylomeDB" id="T1IQC0"/>
<dbReference type="GO" id="GO:0005634">
    <property type="term" value="C:nucleus"/>
    <property type="evidence" value="ECO:0007669"/>
    <property type="project" value="UniProtKB-SubCell"/>
</dbReference>
<dbReference type="GO" id="GO:0061630">
    <property type="term" value="F:ubiquitin protein ligase activity"/>
    <property type="evidence" value="ECO:0007669"/>
    <property type="project" value="UniProtKB-EC"/>
</dbReference>
<evidence type="ECO:0000256" key="15">
    <source>
        <dbReference type="ARBA" id="ARBA00067504"/>
    </source>
</evidence>
<keyword evidence="10 18" id="KW-0833">Ubl conjugation pathway</keyword>
<evidence type="ECO:0000256" key="18">
    <source>
        <dbReference type="PROSITE-ProRule" id="PRU00104"/>
    </source>
</evidence>
<keyword evidence="12" id="KW-0647">Proteasome</keyword>
<dbReference type="GO" id="GO:0008270">
    <property type="term" value="F:zinc ion binding"/>
    <property type="evidence" value="ECO:0007669"/>
    <property type="project" value="UniProtKB-KW"/>
</dbReference>
<reference evidence="21" key="2">
    <citation type="submission" date="2015-02" db="UniProtKB">
        <authorList>
            <consortium name="EnsemblMetazoa"/>
        </authorList>
    </citation>
    <scope>IDENTIFICATION</scope>
</reference>
<dbReference type="GO" id="GO:0006511">
    <property type="term" value="P:ubiquitin-dependent protein catabolic process"/>
    <property type="evidence" value="ECO:0007669"/>
    <property type="project" value="UniProtKB-ARBA"/>
</dbReference>
<evidence type="ECO:0000256" key="17">
    <source>
        <dbReference type="ARBA" id="ARBA00077264"/>
    </source>
</evidence>
<dbReference type="Gene3D" id="3.90.1750.10">
    <property type="entry name" value="Hect, E3 ligase catalytic domains"/>
    <property type="match status" value="1"/>
</dbReference>
<reference evidence="22" key="1">
    <citation type="submission" date="2011-05" db="EMBL/GenBank/DDBJ databases">
        <authorList>
            <person name="Richards S.R."/>
            <person name="Qu J."/>
            <person name="Jiang H."/>
            <person name="Jhangiani S.N."/>
            <person name="Agravi P."/>
            <person name="Goodspeed R."/>
            <person name="Gross S."/>
            <person name="Mandapat C."/>
            <person name="Jackson L."/>
            <person name="Mathew T."/>
            <person name="Pu L."/>
            <person name="Thornton R."/>
            <person name="Saada N."/>
            <person name="Wilczek-Boney K.B."/>
            <person name="Lee S."/>
            <person name="Kovar C."/>
            <person name="Wu Y."/>
            <person name="Scherer S.E."/>
            <person name="Worley K.C."/>
            <person name="Muzny D.M."/>
            <person name="Gibbs R."/>
        </authorList>
    </citation>
    <scope>NUCLEOTIDE SEQUENCE</scope>
    <source>
        <strain evidence="22">Brora</strain>
    </source>
</reference>
<feature type="region of interest" description="Disordered" evidence="19">
    <location>
        <begin position="216"/>
        <end position="252"/>
    </location>
</feature>
<dbReference type="InterPro" id="IPR044611">
    <property type="entry name" value="E3A/B/C-like"/>
</dbReference>
<evidence type="ECO:0000256" key="7">
    <source>
        <dbReference type="ARBA" id="ARBA00022679"/>
    </source>
</evidence>
<feature type="domain" description="HECT" evidence="20">
    <location>
        <begin position="574"/>
        <end position="903"/>
    </location>
</feature>
<dbReference type="OMA" id="AHCTNAN"/>
<dbReference type="InterPro" id="IPR035983">
    <property type="entry name" value="Hect_E3_ubiquitin_ligase"/>
</dbReference>
<dbReference type="Proteomes" id="UP000014500">
    <property type="component" value="Unassembled WGS sequence"/>
</dbReference>
<evidence type="ECO:0000256" key="2">
    <source>
        <dbReference type="ARBA" id="ARBA00004123"/>
    </source>
</evidence>
<dbReference type="Pfam" id="PF16558">
    <property type="entry name" value="AZUL"/>
    <property type="match status" value="1"/>
</dbReference>
<dbReference type="Gene3D" id="6.10.130.10">
    <property type="entry name" value="Ubiquitin-protein ligase E3A, N-terminal zinc-binding domain (AZUL)"/>
    <property type="match status" value="1"/>
</dbReference>
<evidence type="ECO:0000259" key="20">
    <source>
        <dbReference type="PROSITE" id="PS50237"/>
    </source>
</evidence>
<keyword evidence="22" id="KW-1185">Reference proteome</keyword>
<dbReference type="Gene3D" id="3.30.2410.10">
    <property type="entry name" value="Hect, E3 ligase catalytic domain"/>
    <property type="match status" value="1"/>
</dbReference>
<dbReference type="EMBL" id="JH431303">
    <property type="status" value="NOT_ANNOTATED_CDS"/>
    <property type="molecule type" value="Genomic_DNA"/>
</dbReference>
<evidence type="ECO:0000256" key="19">
    <source>
        <dbReference type="SAM" id="MobiDB-lite"/>
    </source>
</evidence>
<evidence type="ECO:0000256" key="3">
    <source>
        <dbReference type="ARBA" id="ARBA00004496"/>
    </source>
</evidence>
<keyword evidence="8" id="KW-0479">Metal-binding</keyword>
<feature type="region of interest" description="Disordered" evidence="19">
    <location>
        <begin position="1"/>
        <end position="38"/>
    </location>
</feature>
<dbReference type="GO" id="GO:0010604">
    <property type="term" value="P:positive regulation of macromolecule metabolic process"/>
    <property type="evidence" value="ECO:0007669"/>
    <property type="project" value="UniProtKB-ARBA"/>
</dbReference>
<dbReference type="FunFam" id="3.90.1750.10:FF:000008">
    <property type="entry name" value="Putative ubiquitin-protein ligase E3A"/>
    <property type="match status" value="1"/>
</dbReference>
<proteinExistence type="predicted"/>
<comment type="subcellular location">
    <subcellularLocation>
        <location evidence="3">Cytoplasm</location>
    </subcellularLocation>
    <subcellularLocation>
        <location evidence="2">Nucleus</location>
    </subcellularLocation>
</comment>
<protein>
    <recommendedName>
        <fullName evidence="15">Ubiquitin-protein ligase E3A</fullName>
        <ecNumber evidence="4">2.3.2.26</ecNumber>
    </recommendedName>
    <alternativeName>
        <fullName evidence="17">HECT-type ubiquitin transferase E3A</fullName>
    </alternativeName>
    <alternativeName>
        <fullName evidence="16">Oncogenic protein-associated protein E6-AP</fullName>
    </alternativeName>
</protein>
<organism evidence="21 22">
    <name type="scientific">Strigamia maritima</name>
    <name type="common">European centipede</name>
    <name type="synonym">Geophilus maritimus</name>
    <dbReference type="NCBI Taxonomy" id="126957"/>
    <lineage>
        <taxon>Eukaryota</taxon>
        <taxon>Metazoa</taxon>
        <taxon>Ecdysozoa</taxon>
        <taxon>Arthropoda</taxon>
        <taxon>Myriapoda</taxon>
        <taxon>Chilopoda</taxon>
        <taxon>Pleurostigmophora</taxon>
        <taxon>Geophilomorpha</taxon>
        <taxon>Linotaeniidae</taxon>
        <taxon>Strigamia</taxon>
    </lineage>
</organism>
<dbReference type="HOGENOM" id="CLU_002173_5_0_1"/>
<evidence type="ECO:0000256" key="1">
    <source>
        <dbReference type="ARBA" id="ARBA00000885"/>
    </source>
</evidence>
<evidence type="ECO:0000256" key="16">
    <source>
        <dbReference type="ARBA" id="ARBA00077235"/>
    </source>
</evidence>
<dbReference type="PROSITE" id="PS50237">
    <property type="entry name" value="HECT"/>
    <property type="match status" value="1"/>
</dbReference>
<comment type="catalytic activity">
    <reaction evidence="1">
        <text>S-ubiquitinyl-[E2 ubiquitin-conjugating enzyme]-L-cysteine + [acceptor protein]-L-lysine = [E2 ubiquitin-conjugating enzyme]-L-cysteine + N(6)-ubiquitinyl-[acceptor protein]-L-lysine.</text>
        <dbReference type="EC" id="2.3.2.26"/>
    </reaction>
</comment>
<dbReference type="InterPro" id="IPR000569">
    <property type="entry name" value="HECT_dom"/>
</dbReference>
<dbReference type="PANTHER" id="PTHR45700">
    <property type="entry name" value="UBIQUITIN-PROTEIN LIGASE E3C"/>
    <property type="match status" value="1"/>
</dbReference>
<dbReference type="GO" id="GO:0005737">
    <property type="term" value="C:cytoplasm"/>
    <property type="evidence" value="ECO:0007669"/>
    <property type="project" value="UniProtKB-SubCell"/>
</dbReference>
<dbReference type="InterPro" id="IPR032353">
    <property type="entry name" value="AZUL"/>
</dbReference>
<dbReference type="Pfam" id="PF00632">
    <property type="entry name" value="HECT"/>
    <property type="match status" value="1"/>
</dbReference>
<feature type="compositionally biased region" description="Basic and acidic residues" evidence="19">
    <location>
        <begin position="239"/>
        <end position="252"/>
    </location>
</feature>
<evidence type="ECO:0000313" key="21">
    <source>
        <dbReference type="EnsemblMetazoa" id="SMAR003231-PA"/>
    </source>
</evidence>
<dbReference type="STRING" id="126957.T1IQC0"/>
<keyword evidence="5" id="KW-0963">Cytoplasm</keyword>
<feature type="region of interest" description="Disordered" evidence="19">
    <location>
        <begin position="110"/>
        <end position="130"/>
    </location>
</feature>
<keyword evidence="6" id="KW-0597">Phosphoprotein</keyword>
<dbReference type="GO" id="GO:0000209">
    <property type="term" value="P:protein polyubiquitination"/>
    <property type="evidence" value="ECO:0007669"/>
    <property type="project" value="InterPro"/>
</dbReference>
<evidence type="ECO:0000256" key="13">
    <source>
        <dbReference type="ARBA" id="ARBA00023108"/>
    </source>
</evidence>
<accession>T1IQC0</accession>
<dbReference type="GO" id="GO:0030518">
    <property type="term" value="P:nuclear receptor-mediated steroid hormone signaling pathway"/>
    <property type="evidence" value="ECO:0007669"/>
    <property type="project" value="UniProtKB-ARBA"/>
</dbReference>
<dbReference type="GO" id="GO:0000502">
    <property type="term" value="C:proteasome complex"/>
    <property type="evidence" value="ECO:0007669"/>
    <property type="project" value="UniProtKB-KW"/>
</dbReference>
<feature type="active site" description="Glycyl thioester intermediate" evidence="18">
    <location>
        <position position="871"/>
    </location>
</feature>
<dbReference type="eggNOG" id="KOG0941">
    <property type="taxonomic scope" value="Eukaryota"/>
</dbReference>
<dbReference type="Gene3D" id="3.30.2160.10">
    <property type="entry name" value="Hect, E3 ligase catalytic domain"/>
    <property type="match status" value="1"/>
</dbReference>